<dbReference type="AlphaFoldDB" id="A0A1E5LE43"/>
<keyword evidence="1" id="KW-0732">Signal</keyword>
<dbReference type="STRING" id="1305675.BFG57_16320"/>
<dbReference type="SUPFAM" id="SSF69304">
    <property type="entry name" value="Tricorn protease N-terminal domain"/>
    <property type="match status" value="2"/>
</dbReference>
<dbReference type="EMBL" id="MJEH01000031">
    <property type="protein sequence ID" value="OEH92340.1"/>
    <property type="molecule type" value="Genomic_DNA"/>
</dbReference>
<evidence type="ECO:0000259" key="3">
    <source>
        <dbReference type="Pfam" id="PF16472"/>
    </source>
</evidence>
<evidence type="ECO:0000313" key="5">
    <source>
        <dbReference type="Proteomes" id="UP000095209"/>
    </source>
</evidence>
<keyword evidence="5" id="KW-1185">Reference proteome</keyword>
<evidence type="ECO:0000259" key="2">
    <source>
        <dbReference type="Pfam" id="PF07833"/>
    </source>
</evidence>
<organism evidence="4 5">
    <name type="scientific">Bacillus solimangrovi</name>
    <dbReference type="NCBI Taxonomy" id="1305675"/>
    <lineage>
        <taxon>Bacteria</taxon>
        <taxon>Bacillati</taxon>
        <taxon>Bacillota</taxon>
        <taxon>Bacilli</taxon>
        <taxon>Bacillales</taxon>
        <taxon>Bacillaceae</taxon>
        <taxon>Bacillus</taxon>
    </lineage>
</organism>
<sequence length="453" mass="52098">MKKSALILVAILLLSISISTVTIATEKISVYFDGKELTFNQPPQVMNGNTMVPLRGIFEELGAEVKWDPEINTVKAYKNEDEVILKVGSTTAIVNGAEKVLDQPAVVANGSVLVPLRFISEALNKEVKWYSEENAVVIGIDPVNFSRDIVTNEYGDTKPADFILSDGWHYYLDDDKLFRVRPEGHDREVVYEVKGYKMLIQDGWAYIQYYDGVRRVKLDGSLSQHIVQDHIYDFDISPEMLVYSDNNNESSATGNLYRTNLDGTDKRVLTNNRAFEVNISGEWIIFEKVHHPGFEFHIYKIKNDGTEMQKLNTDVQGHLTIVAGDWIYSAHNELYRMKQDGTQFEWLTDYSVKNPDYESYNVNTAINIHQGWIYFVTKSHEEEVPSKLIKMKTDGTEKQILTEHPEYNSFQDVHVAGEWIYFLLDENNEHIRYRMKTDGSTSPEIFENTIEEK</sequence>
<feature type="signal peptide" evidence="1">
    <location>
        <begin position="1"/>
        <end position="24"/>
    </location>
</feature>
<dbReference type="InterPro" id="IPR012854">
    <property type="entry name" value="Cu_amine_oxidase-like_N"/>
</dbReference>
<dbReference type="RefSeq" id="WP_069717623.1">
    <property type="nucleotide sequence ID" value="NZ_MJEH01000031.1"/>
</dbReference>
<dbReference type="Gene3D" id="2.120.10.30">
    <property type="entry name" value="TolB, C-terminal domain"/>
    <property type="match status" value="1"/>
</dbReference>
<dbReference type="SUPFAM" id="SSF55383">
    <property type="entry name" value="Copper amine oxidase, domain N"/>
    <property type="match status" value="1"/>
</dbReference>
<dbReference type="Pfam" id="PF16472">
    <property type="entry name" value="DUF5050"/>
    <property type="match status" value="1"/>
</dbReference>
<protein>
    <recommendedName>
        <fullName evidence="6">Copper amine oxidase-like N-terminal domain-containing protein</fullName>
    </recommendedName>
</protein>
<gene>
    <name evidence="4" type="ORF">BFG57_16320</name>
</gene>
<accession>A0A1E5LE43</accession>
<dbReference type="InterPro" id="IPR036582">
    <property type="entry name" value="Mao_N_sf"/>
</dbReference>
<feature type="domain" description="Copper amine oxidase-like N-terminal" evidence="2">
    <location>
        <begin position="32"/>
        <end position="138"/>
    </location>
</feature>
<dbReference type="InterPro" id="IPR032485">
    <property type="entry name" value="LRP1-like_beta_prop"/>
</dbReference>
<dbReference type="InterPro" id="IPR011042">
    <property type="entry name" value="6-blade_b-propeller_TolB-like"/>
</dbReference>
<dbReference type="OrthoDB" id="1889751at2"/>
<feature type="chain" id="PRO_5039553020" description="Copper amine oxidase-like N-terminal domain-containing protein" evidence="1">
    <location>
        <begin position="25"/>
        <end position="453"/>
    </location>
</feature>
<name>A0A1E5LE43_9BACI</name>
<evidence type="ECO:0000256" key="1">
    <source>
        <dbReference type="SAM" id="SignalP"/>
    </source>
</evidence>
<dbReference type="Pfam" id="PF07833">
    <property type="entry name" value="Cu_amine_oxidN1"/>
    <property type="match status" value="1"/>
</dbReference>
<evidence type="ECO:0000313" key="4">
    <source>
        <dbReference type="EMBL" id="OEH92340.1"/>
    </source>
</evidence>
<feature type="domain" description="Prolow-density lipoprotein receptor-related protein 1-like beta-propeller" evidence="3">
    <location>
        <begin position="215"/>
        <end position="451"/>
    </location>
</feature>
<proteinExistence type="predicted"/>
<evidence type="ECO:0008006" key="6">
    <source>
        <dbReference type="Google" id="ProtNLM"/>
    </source>
</evidence>
<reference evidence="4 5" key="1">
    <citation type="submission" date="2016-08" db="EMBL/GenBank/DDBJ databases">
        <title>Genome of Bacillus solimangrovi GH2-4.</title>
        <authorList>
            <person name="Lim S."/>
            <person name="Kim B.-C."/>
        </authorList>
    </citation>
    <scope>NUCLEOTIDE SEQUENCE [LARGE SCALE GENOMIC DNA]</scope>
    <source>
        <strain evidence="4 5">GH2-4</strain>
    </source>
</reference>
<comment type="caution">
    <text evidence="4">The sequence shown here is derived from an EMBL/GenBank/DDBJ whole genome shotgun (WGS) entry which is preliminary data.</text>
</comment>
<dbReference type="Gene3D" id="3.30.457.10">
    <property type="entry name" value="Copper amine oxidase-like, N-terminal domain"/>
    <property type="match status" value="1"/>
</dbReference>
<dbReference type="Proteomes" id="UP000095209">
    <property type="component" value="Unassembled WGS sequence"/>
</dbReference>